<proteinExistence type="predicted"/>
<gene>
    <name evidence="1" type="ORF">FPQ15_12385</name>
</gene>
<sequence>MSNSQDLIQKNSSSCFANIENMVSLEAYKIYREYILKTGHTSNQANPRPHNIALAAFIDKLVSEGLHKKCTGLFYLASPENNFEHIKYSIIGENVIDRYTDYPTVLYNGTKIESRADLYDHQEIDGLKNDLCLVFMMSEPSKGGFDWGGEDEVNHIHAFSSAGNADYFEDAIFKWNSGSRYSAVAKSEDTQAPIGVYVIHVNGTSLQYRHGAVNLTKQVAQSYAKFCPSLLNYKTIKNPGNGTMKMYATFSNGKIGEDALTSTEINKIQQIFTEFEPFL</sequence>
<dbReference type="AlphaFoldDB" id="A0A556RVX3"/>
<evidence type="ECO:0000313" key="2">
    <source>
        <dbReference type="Proteomes" id="UP000319483"/>
    </source>
</evidence>
<comment type="caution">
    <text evidence="1">The sequence shown here is derived from an EMBL/GenBank/DDBJ whole genome shotgun (WGS) entry which is preliminary data.</text>
</comment>
<name>A0A556RVX3_9GAMM</name>
<dbReference type="EMBL" id="VMHM01000018">
    <property type="protein sequence ID" value="TSJ93046.1"/>
    <property type="molecule type" value="Genomic_DNA"/>
</dbReference>
<accession>A0A556RVX3</accession>
<reference evidence="1 2" key="1">
    <citation type="submission" date="2019-07" db="EMBL/GenBank/DDBJ databases">
        <title>Gilliamella genomes.</title>
        <authorList>
            <person name="Zheng H."/>
        </authorList>
    </citation>
    <scope>NUCLEOTIDE SEQUENCE [LARGE SCALE GENOMIC DNA]</scope>
    <source>
        <strain evidence="1 2">W8127</strain>
    </source>
</reference>
<evidence type="ECO:0000313" key="1">
    <source>
        <dbReference type="EMBL" id="TSJ93046.1"/>
    </source>
</evidence>
<protein>
    <submittedName>
        <fullName evidence="1">Uncharacterized protein</fullName>
    </submittedName>
</protein>
<dbReference type="RefSeq" id="WP_144093073.1">
    <property type="nucleotide sequence ID" value="NZ_CAMLBV010000025.1"/>
</dbReference>
<organism evidence="1 2">
    <name type="scientific">Gilliamella apicola</name>
    <dbReference type="NCBI Taxonomy" id="1196095"/>
    <lineage>
        <taxon>Bacteria</taxon>
        <taxon>Pseudomonadati</taxon>
        <taxon>Pseudomonadota</taxon>
        <taxon>Gammaproteobacteria</taxon>
        <taxon>Orbales</taxon>
        <taxon>Orbaceae</taxon>
        <taxon>Gilliamella</taxon>
    </lineage>
</organism>
<dbReference type="Proteomes" id="UP000319483">
    <property type="component" value="Unassembled WGS sequence"/>
</dbReference>